<keyword evidence="3" id="KW-1185">Reference proteome</keyword>
<dbReference type="EMBL" id="CP035042">
    <property type="protein sequence ID" value="QHC50109.1"/>
    <property type="molecule type" value="Genomic_DNA"/>
</dbReference>
<dbReference type="KEGG" id="htx:EKK97_11605"/>
<evidence type="ECO:0000313" key="2">
    <source>
        <dbReference type="EMBL" id="QHC50109.1"/>
    </source>
</evidence>
<dbReference type="RefSeq" id="WP_159552022.1">
    <property type="nucleotide sequence ID" value="NZ_CP035042.1"/>
</dbReference>
<protein>
    <submittedName>
        <fullName evidence="2">Uncharacterized protein</fullName>
    </submittedName>
</protein>
<keyword evidence="1" id="KW-1133">Transmembrane helix</keyword>
<feature type="transmembrane region" description="Helical" evidence="1">
    <location>
        <begin position="123"/>
        <end position="145"/>
    </location>
</feature>
<feature type="transmembrane region" description="Helical" evidence="1">
    <location>
        <begin position="383"/>
        <end position="402"/>
    </location>
</feature>
<name>A0A6I6SHW5_9GAMM</name>
<gene>
    <name evidence="2" type="ORF">EKK97_11605</name>
</gene>
<keyword evidence="1" id="KW-0472">Membrane</keyword>
<proteinExistence type="predicted"/>
<reference evidence="2 3" key="1">
    <citation type="submission" date="2019-01" db="EMBL/GenBank/DDBJ databases">
        <title>Complete genome of a denitifying bacterium Halomons sp. BC-M4-5.</title>
        <authorList>
            <person name="Wang L."/>
            <person name="Shao Z."/>
        </authorList>
    </citation>
    <scope>NUCLEOTIDE SEQUENCE [LARGE SCALE GENOMIC DNA]</scope>
    <source>
        <strain evidence="2 3">BC-M4-5</strain>
    </source>
</reference>
<feature type="transmembrane region" description="Helical" evidence="1">
    <location>
        <begin position="175"/>
        <end position="196"/>
    </location>
</feature>
<sequence length="470" mass="49894">MTPARLRASLLVLVTLTTLGHLIFTSAWLQGIAALALALYLAGVTRHLSSMARWLLAAAAALSVVVLWRSDTPGRLLFEAAGRFAFFATFVVALSLLRLPAYRSRLVRRCGEAMLLQPPGRRYPILSAGSALFGIILNIGVLNLFAGMIEKSNTLAAAQGRAWVRQVRQRRMMLALLRGFSLAPLISPMGIGVAVVLSNLPELRWLDLAPYVIGAALLIFLVGWGVDHVTGPHPAHVIAPDPASRRSSHPAPSAAPLGQFCLLLLGVVSLVFLLAWALQVRLPIAVLMGAPLAAITWLAWQRRRLGMLGAPAALASLHRQLPWLLAPSANEVVVLGAAGYLGHLCVALVPVESLGPLMAAVQPLGAANAVLAMLLVMGLAQVGINPIVTVTLLVGLVPTLPIEGLPPALLGASLMVGWALAMMSSPMTASMLILSRFTGVASSRIGYRWNARFLLACIPLLAGWFLLAAW</sequence>
<dbReference type="Proteomes" id="UP000464013">
    <property type="component" value="Chromosome"/>
</dbReference>
<dbReference type="OrthoDB" id="7025449at2"/>
<feature type="transmembrane region" description="Helical" evidence="1">
    <location>
        <begin position="321"/>
        <end position="342"/>
    </location>
</feature>
<accession>A0A6I6SHW5</accession>
<feature type="transmembrane region" description="Helical" evidence="1">
    <location>
        <begin position="208"/>
        <end position="226"/>
    </location>
</feature>
<organism evidence="2 3">
    <name type="scientific">Billgrantia tianxiuensis</name>
    <dbReference type="NCBI Taxonomy" id="2497861"/>
    <lineage>
        <taxon>Bacteria</taxon>
        <taxon>Pseudomonadati</taxon>
        <taxon>Pseudomonadota</taxon>
        <taxon>Gammaproteobacteria</taxon>
        <taxon>Oceanospirillales</taxon>
        <taxon>Halomonadaceae</taxon>
        <taxon>Billgrantia</taxon>
    </lineage>
</organism>
<feature type="transmembrane region" description="Helical" evidence="1">
    <location>
        <begin position="282"/>
        <end position="300"/>
    </location>
</feature>
<evidence type="ECO:0000256" key="1">
    <source>
        <dbReference type="SAM" id="Phobius"/>
    </source>
</evidence>
<keyword evidence="1" id="KW-0812">Transmembrane</keyword>
<evidence type="ECO:0000313" key="3">
    <source>
        <dbReference type="Proteomes" id="UP000464013"/>
    </source>
</evidence>
<feature type="transmembrane region" description="Helical" evidence="1">
    <location>
        <begin position="449"/>
        <end position="467"/>
    </location>
</feature>
<feature type="transmembrane region" description="Helical" evidence="1">
    <location>
        <begin position="354"/>
        <end position="376"/>
    </location>
</feature>
<feature type="transmembrane region" description="Helical" evidence="1">
    <location>
        <begin position="254"/>
        <end position="276"/>
    </location>
</feature>
<dbReference type="AlphaFoldDB" id="A0A6I6SHW5"/>
<feature type="transmembrane region" description="Helical" evidence="1">
    <location>
        <begin position="408"/>
        <end position="437"/>
    </location>
</feature>
<feature type="transmembrane region" description="Helical" evidence="1">
    <location>
        <begin position="48"/>
        <end position="68"/>
    </location>
</feature>
<feature type="transmembrane region" description="Helical" evidence="1">
    <location>
        <begin position="80"/>
        <end position="99"/>
    </location>
</feature>